<name>A0AAU7DQC1_9BACT</name>
<dbReference type="PANTHER" id="PTHR43318:SF1">
    <property type="entry name" value="POLYSACCHARIDE BIOSYNTHESIS PROTEIN EPSC-RELATED"/>
    <property type="match status" value="1"/>
</dbReference>
<organism evidence="3">
    <name type="scientific">Telmatobacter sp. DSM 110680</name>
    <dbReference type="NCBI Taxonomy" id="3036704"/>
    <lineage>
        <taxon>Bacteria</taxon>
        <taxon>Pseudomonadati</taxon>
        <taxon>Acidobacteriota</taxon>
        <taxon>Terriglobia</taxon>
        <taxon>Terriglobales</taxon>
        <taxon>Acidobacteriaceae</taxon>
        <taxon>Telmatobacter</taxon>
    </lineage>
</organism>
<reference evidence="3" key="1">
    <citation type="submission" date="2023-03" db="EMBL/GenBank/DDBJ databases">
        <title>Edaphobacter sp.</title>
        <authorList>
            <person name="Huber K.J."/>
            <person name="Papendorf J."/>
            <person name="Pilke C."/>
            <person name="Bunk B."/>
            <person name="Sproeer C."/>
            <person name="Pester M."/>
        </authorList>
    </citation>
    <scope>NUCLEOTIDE SEQUENCE</scope>
    <source>
        <strain evidence="3">DSM 110680</strain>
    </source>
</reference>
<evidence type="ECO:0000259" key="2">
    <source>
        <dbReference type="Pfam" id="PF02719"/>
    </source>
</evidence>
<feature type="domain" description="Polysaccharide biosynthesis protein CapD-like" evidence="2">
    <location>
        <begin position="35"/>
        <end position="300"/>
    </location>
</feature>
<sequence length="365" mass="39591">MTFPLESIHWHDFLARPQLPAPAPESITTLVNHPILITGAGGSIGSALALRLAAEEAHLILLESSENNLYKLQRNFADRLHPLQATFYLGSVTDQFLLNEIISLHRPRLVFHAAAYKHVPLLEDQPFAAIANNIFATETLSLAAAANRARIVLLSTDKAVNPTSIMGATKRAAEQIILSSNGTVLRLGNVLASDGSVTEVFARQLATGIPLTVTDPAARRYFLTIEEAVNLLISAAAELPTLLAPDLPAPHFIADLARFMAHTLAPDHEPSIEFTHLRAGDKETEQLWSANETPHPTNASGLIRLDSPSIPRSQLQSALATLRNTVKTRDLSASLNALRILVPDYSPSSTVLRLRSITATQVTHE</sequence>
<dbReference type="InterPro" id="IPR051203">
    <property type="entry name" value="Polysaccharide_Synthase-Rel"/>
</dbReference>
<evidence type="ECO:0000313" key="3">
    <source>
        <dbReference type="EMBL" id="XBH19509.1"/>
    </source>
</evidence>
<accession>A0AAU7DQC1</accession>
<proteinExistence type="inferred from homology"/>
<dbReference type="InterPro" id="IPR003869">
    <property type="entry name" value="Polysac_CapD-like"/>
</dbReference>
<dbReference type="InterPro" id="IPR036291">
    <property type="entry name" value="NAD(P)-bd_dom_sf"/>
</dbReference>
<dbReference type="Gene3D" id="3.40.50.720">
    <property type="entry name" value="NAD(P)-binding Rossmann-like Domain"/>
    <property type="match status" value="1"/>
</dbReference>
<dbReference type="PANTHER" id="PTHR43318">
    <property type="entry name" value="UDP-N-ACETYLGLUCOSAMINE 4,6-DEHYDRATASE"/>
    <property type="match status" value="1"/>
</dbReference>
<dbReference type="Pfam" id="PF02719">
    <property type="entry name" value="Polysacc_synt_2"/>
    <property type="match status" value="1"/>
</dbReference>
<gene>
    <name evidence="3" type="ORF">P8935_09350</name>
</gene>
<dbReference type="SUPFAM" id="SSF51735">
    <property type="entry name" value="NAD(P)-binding Rossmann-fold domains"/>
    <property type="match status" value="1"/>
</dbReference>
<comment type="similarity">
    <text evidence="1">Belongs to the polysaccharide synthase family.</text>
</comment>
<protein>
    <submittedName>
        <fullName evidence="3">Polysaccharide biosynthesis protein</fullName>
    </submittedName>
</protein>
<dbReference type="RefSeq" id="WP_348264727.1">
    <property type="nucleotide sequence ID" value="NZ_CP121196.1"/>
</dbReference>
<dbReference type="EMBL" id="CP121196">
    <property type="protein sequence ID" value="XBH19509.1"/>
    <property type="molecule type" value="Genomic_DNA"/>
</dbReference>
<dbReference type="AlphaFoldDB" id="A0AAU7DQC1"/>
<evidence type="ECO:0000256" key="1">
    <source>
        <dbReference type="ARBA" id="ARBA00007430"/>
    </source>
</evidence>